<accession>A0A8J4VS41</accession>
<dbReference type="InterPro" id="IPR032675">
    <property type="entry name" value="LRR_dom_sf"/>
</dbReference>
<dbReference type="InterPro" id="IPR056789">
    <property type="entry name" value="LRR_R13L1-DRL21"/>
</dbReference>
<dbReference type="SUPFAM" id="SSF52058">
    <property type="entry name" value="L domain-like"/>
    <property type="match status" value="2"/>
</dbReference>
<evidence type="ECO:0000256" key="1">
    <source>
        <dbReference type="ARBA" id="ARBA00022614"/>
    </source>
</evidence>
<gene>
    <name evidence="4" type="ORF">CMV_015996</name>
</gene>
<dbReference type="OrthoDB" id="1896560at2759"/>
<evidence type="ECO:0000313" key="5">
    <source>
        <dbReference type="Proteomes" id="UP000737018"/>
    </source>
</evidence>
<dbReference type="PANTHER" id="PTHR36766">
    <property type="entry name" value="PLANT BROAD-SPECTRUM MILDEW RESISTANCE PROTEIN RPW8"/>
    <property type="match status" value="1"/>
</dbReference>
<dbReference type="EMBL" id="JRKL02002388">
    <property type="protein sequence ID" value="KAF3959159.1"/>
    <property type="molecule type" value="Genomic_DNA"/>
</dbReference>
<dbReference type="PANTHER" id="PTHR36766:SF70">
    <property type="entry name" value="DISEASE RESISTANCE PROTEIN RGA4"/>
    <property type="match status" value="1"/>
</dbReference>
<evidence type="ECO:0000256" key="2">
    <source>
        <dbReference type="ARBA" id="ARBA00022821"/>
    </source>
</evidence>
<comment type="caution">
    <text evidence="4">The sequence shown here is derived from an EMBL/GenBank/DDBJ whole genome shotgun (WGS) entry which is preliminary data.</text>
</comment>
<reference evidence="4" key="1">
    <citation type="submission" date="2020-03" db="EMBL/GenBank/DDBJ databases">
        <title>Castanea mollissima Vanexum genome sequencing.</title>
        <authorList>
            <person name="Staton M."/>
        </authorList>
    </citation>
    <scope>NUCLEOTIDE SEQUENCE</scope>
    <source>
        <tissue evidence="4">Leaf</tissue>
    </source>
</reference>
<protein>
    <recommendedName>
        <fullName evidence="3">R13L1/DRL21-like LRR repeat region domain-containing protein</fullName>
    </recommendedName>
</protein>
<proteinExistence type="predicted"/>
<dbReference type="Gene3D" id="3.80.10.10">
    <property type="entry name" value="Ribonuclease Inhibitor"/>
    <property type="match status" value="3"/>
</dbReference>
<dbReference type="AlphaFoldDB" id="A0A8J4VS41"/>
<feature type="domain" description="R13L1/DRL21-like LRR repeat region" evidence="3">
    <location>
        <begin position="22"/>
        <end position="153"/>
    </location>
</feature>
<organism evidence="4 5">
    <name type="scientific">Castanea mollissima</name>
    <name type="common">Chinese chestnut</name>
    <dbReference type="NCBI Taxonomy" id="60419"/>
    <lineage>
        <taxon>Eukaryota</taxon>
        <taxon>Viridiplantae</taxon>
        <taxon>Streptophyta</taxon>
        <taxon>Embryophyta</taxon>
        <taxon>Tracheophyta</taxon>
        <taxon>Spermatophyta</taxon>
        <taxon>Magnoliopsida</taxon>
        <taxon>eudicotyledons</taxon>
        <taxon>Gunneridae</taxon>
        <taxon>Pentapetalae</taxon>
        <taxon>rosids</taxon>
        <taxon>fabids</taxon>
        <taxon>Fagales</taxon>
        <taxon>Fagaceae</taxon>
        <taxon>Castanea</taxon>
    </lineage>
</organism>
<keyword evidence="1" id="KW-0433">Leucine-rich repeat</keyword>
<evidence type="ECO:0000259" key="3">
    <source>
        <dbReference type="Pfam" id="PF25019"/>
    </source>
</evidence>
<dbReference type="Pfam" id="PF25019">
    <property type="entry name" value="LRR_R13L1-DRL21"/>
    <property type="match status" value="1"/>
</dbReference>
<dbReference type="Proteomes" id="UP000737018">
    <property type="component" value="Unassembled WGS sequence"/>
</dbReference>
<dbReference type="GO" id="GO:0006952">
    <property type="term" value="P:defense response"/>
    <property type="evidence" value="ECO:0007669"/>
    <property type="project" value="UniProtKB-KW"/>
</dbReference>
<name>A0A8J4VS41_9ROSI</name>
<sequence>MISSHIRRDPKPNEEKDIGGRIEEMGYLSQLRGKLSIYNLEHVRDKEEARSAKLSEKKGVHKLGFHWNSGREGTINDEDVLEGLQPHPCLQSLKIENFQGEKFPSWILGKNSSGGLFLWDHLLEIFLKNCNKCEQIPTLGHLSHLKVLEIEGMNNVTCIGTEFYGNYSGEGSSNAVFPALEKLVLKRMPKLVEWKDAMEPTTTTRGTVFPSLKKLVIENCAQLISAPCHFPALEKLRINKTKSTAFQNISSNLTTLMSLTIECVSELSCLPEQLLQNNASLMRLVIHYCADLESILPHEDVGAFCISLRYIYISSCLKLSYIPDTLHTLQSLETFGVDGCSNLRHFPSIQGVASLRDLIISCGVEVLPTGLQSCTSLSELRISSCPNLISIPDLGELHSLSRLTILGCPKLTRLPGGLSECLKTLEIGGFCEELDAFPSLSSIQHLHASLEELDLYGWSKLNSLPDEIQYFTALIYLYIWDFDGMKALPEWLGNLSSLQTLVLNHNKNLMEMPTVQAMRRLTKLKQLYINGCPELKERCAKEKGTEWSKIAHIPYIRIDGHKRSWRNNQLKLMEVHNYWKRRFYSRAENCNYDYKKLMHLHKHNVSPYCGKCKVFIDLRKDVPRKMTRLSWLFLLWHYEWHIYCVHMKEDLINLMEFQSTPKLTEIHQCWVNFDAAVFEEIQKIGVGVVVLDEHRLFIGPLSSLEDMSTDAEEAEVMAVMQATEFAMPFWSNYRREISFSHVSKTGCLSDLTNAVVNS</sequence>
<evidence type="ECO:0000313" key="4">
    <source>
        <dbReference type="EMBL" id="KAF3959159.1"/>
    </source>
</evidence>
<keyword evidence="5" id="KW-1185">Reference proteome</keyword>
<keyword evidence="2" id="KW-0611">Plant defense</keyword>